<evidence type="ECO:0000256" key="3">
    <source>
        <dbReference type="ARBA" id="ARBA00022989"/>
    </source>
</evidence>
<protein>
    <submittedName>
        <fullName evidence="7">Efflux transport protein (PET family)</fullName>
    </submittedName>
</protein>
<evidence type="ECO:0000256" key="4">
    <source>
        <dbReference type="ARBA" id="ARBA00023136"/>
    </source>
</evidence>
<evidence type="ECO:0000313" key="7">
    <source>
        <dbReference type="EMBL" id="CBJ89674.1"/>
    </source>
</evidence>
<evidence type="ECO:0000256" key="1">
    <source>
        <dbReference type="ARBA" id="ARBA00004141"/>
    </source>
</evidence>
<dbReference type="HOGENOM" id="CLU_114469_0_0_6"/>
<keyword evidence="2 5" id="KW-0812">Transmembrane</keyword>
<dbReference type="InterPro" id="IPR049453">
    <property type="entry name" value="Memb_transporter_dom"/>
</dbReference>
<organism evidence="7 8">
    <name type="scientific">Xenorhabdus nematophila (strain ATCC 19061 / DSM 3370 / CCUG 14189 / LMG 1036 / NCIMB 9965 / AN6)</name>
    <dbReference type="NCBI Taxonomy" id="406817"/>
    <lineage>
        <taxon>Bacteria</taxon>
        <taxon>Pseudomonadati</taxon>
        <taxon>Pseudomonadota</taxon>
        <taxon>Gammaproteobacteria</taxon>
        <taxon>Enterobacterales</taxon>
        <taxon>Morganellaceae</taxon>
        <taxon>Xenorhabdus</taxon>
    </lineage>
</organism>
<accession>D3VC21</accession>
<dbReference type="Proteomes" id="UP000008075">
    <property type="component" value="Chromosome"/>
</dbReference>
<dbReference type="STRING" id="406817.XNC1_1611"/>
<keyword evidence="8" id="KW-1185">Reference proteome</keyword>
<dbReference type="KEGG" id="xne:XNC1_1611"/>
<proteinExistence type="predicted"/>
<keyword evidence="3 5" id="KW-1133">Transmembrane helix</keyword>
<dbReference type="AlphaFoldDB" id="D3VC21"/>
<name>D3VC21_XENNA</name>
<evidence type="ECO:0000256" key="5">
    <source>
        <dbReference type="SAM" id="Phobius"/>
    </source>
</evidence>
<dbReference type="Pfam" id="PF13515">
    <property type="entry name" value="FUSC_2"/>
    <property type="match status" value="1"/>
</dbReference>
<sequence>MTDAKIVALDNSLKNLRAIDAQLTGLSSDQYILSLNTYQSDQQEETRLSDDTLTGWREVWLRMSSNLTPRSALFRHAIRMTALLCTGYAIIQLFDLQRGYWILLTSLFVCQPNYSATRHRLALRVIGTLAGILLGLPILYFVPSVEGQLGAIN</sequence>
<evidence type="ECO:0000256" key="2">
    <source>
        <dbReference type="ARBA" id="ARBA00022692"/>
    </source>
</evidence>
<evidence type="ECO:0000313" key="8">
    <source>
        <dbReference type="Proteomes" id="UP000008075"/>
    </source>
</evidence>
<gene>
    <name evidence="7" type="ordered locus">XNC1_1611</name>
</gene>
<dbReference type="GO" id="GO:0016020">
    <property type="term" value="C:membrane"/>
    <property type="evidence" value="ECO:0007669"/>
    <property type="project" value="UniProtKB-SubCell"/>
</dbReference>
<reference evidence="7 8" key="1">
    <citation type="journal article" date="2011" name="PLoS ONE">
        <title>The entomopathogenic bacterial endosymbionts xenorhabdus and photorhabdus: convergent lifestyles from divergent genomes.</title>
        <authorList>
            <person name="Chaston J.M."/>
            <person name="Suen G."/>
            <person name="Tucker S.L."/>
            <person name="Andersen A.W."/>
            <person name="Bhasin A."/>
            <person name="Bode E."/>
            <person name="Bode H.B."/>
            <person name="Brachmann A.O."/>
            <person name="Cowles C.E."/>
            <person name="Cowles K.N."/>
            <person name="Darby C."/>
            <person name="de Leon L."/>
            <person name="Drace K."/>
            <person name="Du Z."/>
            <person name="Givaudan A."/>
            <person name="Herbert Tran E.E."/>
            <person name="Jewell K.A."/>
            <person name="Knack J.J."/>
            <person name="Krasomil-Osterfeld K.C."/>
            <person name="Kukor R."/>
            <person name="Lanois A."/>
            <person name="Latreille P."/>
            <person name="Leimgruber N.K."/>
            <person name="Lipke C.M."/>
            <person name="Liu R."/>
            <person name="Lu X."/>
            <person name="Martens E.C."/>
            <person name="Marri P.R."/>
            <person name="Medigue C."/>
            <person name="Menard M.L."/>
            <person name="Miller N.M."/>
            <person name="Morales-Soto N."/>
            <person name="Norton S."/>
            <person name="Ogier J.C."/>
            <person name="Orchard S.S."/>
            <person name="Park D."/>
            <person name="Park Y."/>
            <person name="Qurollo B.A."/>
            <person name="Sugar D.R."/>
            <person name="Richards G.R."/>
            <person name="Rouy Z."/>
            <person name="Slominski B."/>
            <person name="Slominski K."/>
            <person name="Snyder H."/>
            <person name="Tjaden B.C."/>
            <person name="van der Hoeven R."/>
            <person name="Welch R.D."/>
            <person name="Wheeler C."/>
            <person name="Xiang B."/>
            <person name="Barbazuk B."/>
            <person name="Gaudriault S."/>
            <person name="Goodner B."/>
            <person name="Slater S.C."/>
            <person name="Forst S."/>
            <person name="Goldman B.S."/>
            <person name="Goodrich-Blair H."/>
        </authorList>
    </citation>
    <scope>NUCLEOTIDE SEQUENCE [LARGE SCALE GENOMIC DNA]</scope>
    <source>
        <strain evidence="8">ATCC 19061 / DSM 3370 / CCUG 14189 / LMG 1036 / NCIMB 9965 / AN6</strain>
    </source>
</reference>
<feature type="transmembrane region" description="Helical" evidence="5">
    <location>
        <begin position="121"/>
        <end position="142"/>
    </location>
</feature>
<comment type="subcellular location">
    <subcellularLocation>
        <location evidence="1">Membrane</location>
        <topology evidence="1">Multi-pass membrane protein</topology>
    </subcellularLocation>
</comment>
<dbReference type="eggNOG" id="COG1289">
    <property type="taxonomic scope" value="Bacteria"/>
</dbReference>
<dbReference type="EMBL" id="FN667742">
    <property type="protein sequence ID" value="CBJ89674.1"/>
    <property type="molecule type" value="Genomic_DNA"/>
</dbReference>
<evidence type="ECO:0000259" key="6">
    <source>
        <dbReference type="Pfam" id="PF13515"/>
    </source>
</evidence>
<keyword evidence="4 5" id="KW-0472">Membrane</keyword>
<feature type="domain" description="Integral membrane bound transporter" evidence="6">
    <location>
        <begin position="88"/>
        <end position="148"/>
    </location>
</feature>